<dbReference type="EMBL" id="MU006235">
    <property type="protein sequence ID" value="KAF2821963.1"/>
    <property type="molecule type" value="Genomic_DNA"/>
</dbReference>
<dbReference type="AlphaFoldDB" id="A0A6A6ZMG2"/>
<evidence type="ECO:0000313" key="1">
    <source>
        <dbReference type="EMBL" id="KAF2821963.1"/>
    </source>
</evidence>
<dbReference type="OrthoDB" id="3799620at2759"/>
<protein>
    <submittedName>
        <fullName evidence="1">Uncharacterized protein</fullName>
    </submittedName>
</protein>
<sequence>MSLLPTIESDSPFFKKLPREVRDTVYHHLWKDTPRLRQHYLNGVFTVSYGYHRSLEATEQPRVGAYLPHIQFLESTADATTRLGRGRCHTALLLHHRETPTLLQSSMSSAESGAAVGKIRIALGLTGYLDFINLRHRRRPDKYSFDLSVLECLAVHDKLQEFEFVAETGTSRVLDEVLITASRRLGKVLVPDGVQSVAALSDSRVHLVLSAKTFSQVKKC</sequence>
<name>A0A6A6ZMG2_9PLEO</name>
<accession>A0A6A6ZMG2</accession>
<dbReference type="Proteomes" id="UP000799424">
    <property type="component" value="Unassembled WGS sequence"/>
</dbReference>
<organism evidence="1 2">
    <name type="scientific">Ophiobolus disseminans</name>
    <dbReference type="NCBI Taxonomy" id="1469910"/>
    <lineage>
        <taxon>Eukaryota</taxon>
        <taxon>Fungi</taxon>
        <taxon>Dikarya</taxon>
        <taxon>Ascomycota</taxon>
        <taxon>Pezizomycotina</taxon>
        <taxon>Dothideomycetes</taxon>
        <taxon>Pleosporomycetidae</taxon>
        <taxon>Pleosporales</taxon>
        <taxon>Pleosporineae</taxon>
        <taxon>Phaeosphaeriaceae</taxon>
        <taxon>Ophiobolus</taxon>
    </lineage>
</organism>
<gene>
    <name evidence="1" type="ORF">CC86DRAFT_385687</name>
</gene>
<evidence type="ECO:0000313" key="2">
    <source>
        <dbReference type="Proteomes" id="UP000799424"/>
    </source>
</evidence>
<reference evidence="1" key="1">
    <citation type="journal article" date="2020" name="Stud. Mycol.">
        <title>101 Dothideomycetes genomes: a test case for predicting lifestyles and emergence of pathogens.</title>
        <authorList>
            <person name="Haridas S."/>
            <person name="Albert R."/>
            <person name="Binder M."/>
            <person name="Bloem J."/>
            <person name="Labutti K."/>
            <person name="Salamov A."/>
            <person name="Andreopoulos B."/>
            <person name="Baker S."/>
            <person name="Barry K."/>
            <person name="Bills G."/>
            <person name="Bluhm B."/>
            <person name="Cannon C."/>
            <person name="Castanera R."/>
            <person name="Culley D."/>
            <person name="Daum C."/>
            <person name="Ezra D."/>
            <person name="Gonzalez J."/>
            <person name="Henrissat B."/>
            <person name="Kuo A."/>
            <person name="Liang C."/>
            <person name="Lipzen A."/>
            <person name="Lutzoni F."/>
            <person name="Magnuson J."/>
            <person name="Mondo S."/>
            <person name="Nolan M."/>
            <person name="Ohm R."/>
            <person name="Pangilinan J."/>
            <person name="Park H.-J."/>
            <person name="Ramirez L."/>
            <person name="Alfaro M."/>
            <person name="Sun H."/>
            <person name="Tritt A."/>
            <person name="Yoshinaga Y."/>
            <person name="Zwiers L.-H."/>
            <person name="Turgeon B."/>
            <person name="Goodwin S."/>
            <person name="Spatafora J."/>
            <person name="Crous P."/>
            <person name="Grigoriev I."/>
        </authorList>
    </citation>
    <scope>NUCLEOTIDE SEQUENCE</scope>
    <source>
        <strain evidence="1">CBS 113818</strain>
    </source>
</reference>
<keyword evidence="2" id="KW-1185">Reference proteome</keyword>
<proteinExistence type="predicted"/>